<feature type="region of interest" description="Disordered" evidence="2">
    <location>
        <begin position="265"/>
        <end position="291"/>
    </location>
</feature>
<dbReference type="EMBL" id="JACGCM010001471">
    <property type="protein sequence ID" value="KAF6154636.1"/>
    <property type="molecule type" value="Genomic_DNA"/>
</dbReference>
<feature type="region of interest" description="Disordered" evidence="2">
    <location>
        <begin position="452"/>
        <end position="474"/>
    </location>
</feature>
<dbReference type="InterPro" id="IPR001841">
    <property type="entry name" value="Znf_RING"/>
</dbReference>
<dbReference type="OrthoDB" id="416496at2759"/>
<feature type="domain" description="RING-type" evidence="3">
    <location>
        <begin position="297"/>
        <end position="355"/>
    </location>
</feature>
<reference evidence="4 5" key="1">
    <citation type="journal article" date="2020" name="IScience">
        <title>Genome Sequencing of the Endangered Kingdonia uniflora (Circaeasteraceae, Ranunculales) Reveals Potential Mechanisms of Evolutionary Specialization.</title>
        <authorList>
            <person name="Sun Y."/>
            <person name="Deng T."/>
            <person name="Zhang A."/>
            <person name="Moore M.J."/>
            <person name="Landis J.B."/>
            <person name="Lin N."/>
            <person name="Zhang H."/>
            <person name="Zhang X."/>
            <person name="Huang J."/>
            <person name="Zhang X."/>
            <person name="Sun H."/>
            <person name="Wang H."/>
        </authorList>
    </citation>
    <scope>NUCLEOTIDE SEQUENCE [LARGE SCALE GENOMIC DNA]</scope>
    <source>
        <strain evidence="4">TB1705</strain>
        <tissue evidence="4">Leaf</tissue>
    </source>
</reference>
<evidence type="ECO:0000256" key="1">
    <source>
        <dbReference type="PROSITE-ProRule" id="PRU00175"/>
    </source>
</evidence>
<keyword evidence="1" id="KW-0862">Zinc</keyword>
<keyword evidence="1" id="KW-0863">Zinc-finger</keyword>
<keyword evidence="5" id="KW-1185">Reference proteome</keyword>
<feature type="compositionally biased region" description="Polar residues" evidence="2">
    <location>
        <begin position="279"/>
        <end position="291"/>
    </location>
</feature>
<accession>A0A7J7MIB9</accession>
<dbReference type="PANTHER" id="PTHR31150:SF23">
    <property type="entry name" value="MANDELONITRILE LYASE-RELATED"/>
    <property type="match status" value="1"/>
</dbReference>
<dbReference type="Gene3D" id="3.30.40.10">
    <property type="entry name" value="Zinc/RING finger domain, C3HC4 (zinc finger)"/>
    <property type="match status" value="1"/>
</dbReference>
<dbReference type="SUPFAM" id="SSF57850">
    <property type="entry name" value="RING/U-box"/>
    <property type="match status" value="1"/>
</dbReference>
<protein>
    <recommendedName>
        <fullName evidence="3">RING-type domain-containing protein</fullName>
    </recommendedName>
</protein>
<name>A0A7J7MIB9_9MAGN</name>
<dbReference type="PANTHER" id="PTHR31150">
    <property type="entry name" value="EXPRESSED PROTEIN"/>
    <property type="match status" value="1"/>
</dbReference>
<dbReference type="GO" id="GO:0008270">
    <property type="term" value="F:zinc ion binding"/>
    <property type="evidence" value="ECO:0007669"/>
    <property type="project" value="UniProtKB-KW"/>
</dbReference>
<gene>
    <name evidence="4" type="ORF">GIB67_000520</name>
</gene>
<dbReference type="InterPro" id="IPR013083">
    <property type="entry name" value="Znf_RING/FYVE/PHD"/>
</dbReference>
<sequence length="474" mass="51556">MGPQEPCWRTNTSFSPPVSRRWDHTFQSEGLVYGSHSGVQLYGSSLSSDSKGSSASIRDNHIPDHYVSDGAQSYFSSPSDSFQTQQWTLMPMNGVTMNDYVPGSLRGCMSGAVCLRSRGLCRTISRQVLRFRRCGLTADGSLGVVGGYGWLRRNNSEPVSRPLTFTPTMEGTSTVLYSGGSASSLSDGSEYEPSMANFPTNRSFSSRCSFKSKPIHPISFLDKPAAIDTQHFHPNYVGSIADLQSVSGVSEVDSTAQRRWSSDSSSIDFSDVSEHLDSESNVGRTQSTSLSSEGFKCGLCERFLCQRSPWSSRRIVRSDDMPVTGVLPCHHVFHAECLEKSVPKTQNHDPPCPLCATSECVELQPTVVVSRLRNGIPRLRVFGGEDGGPSKPWGSCGQVGDCVEGVLHASPRNSMMLLNKSRLKKHLSFKGNNTSKGISDMLKKSGPFPSQLYIGGSTDQDTGCSRDSPQLKGL</sequence>
<keyword evidence="1" id="KW-0479">Metal-binding</keyword>
<dbReference type="AlphaFoldDB" id="A0A7J7MIB9"/>
<evidence type="ECO:0000259" key="3">
    <source>
        <dbReference type="PROSITE" id="PS50089"/>
    </source>
</evidence>
<proteinExistence type="predicted"/>
<dbReference type="PROSITE" id="PS50089">
    <property type="entry name" value="ZF_RING_2"/>
    <property type="match status" value="1"/>
</dbReference>
<dbReference type="Proteomes" id="UP000541444">
    <property type="component" value="Unassembled WGS sequence"/>
</dbReference>
<comment type="caution">
    <text evidence="4">The sequence shown here is derived from an EMBL/GenBank/DDBJ whole genome shotgun (WGS) entry which is preliminary data.</text>
</comment>
<evidence type="ECO:0000256" key="2">
    <source>
        <dbReference type="SAM" id="MobiDB-lite"/>
    </source>
</evidence>
<organism evidence="4 5">
    <name type="scientific">Kingdonia uniflora</name>
    <dbReference type="NCBI Taxonomy" id="39325"/>
    <lineage>
        <taxon>Eukaryota</taxon>
        <taxon>Viridiplantae</taxon>
        <taxon>Streptophyta</taxon>
        <taxon>Embryophyta</taxon>
        <taxon>Tracheophyta</taxon>
        <taxon>Spermatophyta</taxon>
        <taxon>Magnoliopsida</taxon>
        <taxon>Ranunculales</taxon>
        <taxon>Circaeasteraceae</taxon>
        <taxon>Kingdonia</taxon>
    </lineage>
</organism>
<feature type="compositionally biased region" description="Polar residues" evidence="2">
    <location>
        <begin position="457"/>
        <end position="468"/>
    </location>
</feature>
<evidence type="ECO:0000313" key="5">
    <source>
        <dbReference type="Proteomes" id="UP000541444"/>
    </source>
</evidence>
<evidence type="ECO:0000313" key="4">
    <source>
        <dbReference type="EMBL" id="KAF6154636.1"/>
    </source>
</evidence>